<dbReference type="PANTHER" id="PTHR24171">
    <property type="entry name" value="ANKYRIN REPEAT DOMAIN-CONTAINING PROTEIN 39-RELATED"/>
    <property type="match status" value="1"/>
</dbReference>
<comment type="caution">
    <text evidence="4">The sequence shown here is derived from an EMBL/GenBank/DDBJ whole genome shotgun (WGS) entry which is preliminary data.</text>
</comment>
<dbReference type="OrthoDB" id="20872at2759"/>
<protein>
    <recommendedName>
        <fullName evidence="6">26S proteasome non-ATPase regulatory subunit 10</fullName>
    </recommendedName>
</protein>
<evidence type="ECO:0000256" key="1">
    <source>
        <dbReference type="ARBA" id="ARBA00022737"/>
    </source>
</evidence>
<dbReference type="Pfam" id="PF12796">
    <property type="entry name" value="Ank_2"/>
    <property type="match status" value="1"/>
</dbReference>
<evidence type="ECO:0000313" key="4">
    <source>
        <dbReference type="EMBL" id="OEL31963.1"/>
    </source>
</evidence>
<evidence type="ECO:0000256" key="2">
    <source>
        <dbReference type="ARBA" id="ARBA00023043"/>
    </source>
</evidence>
<keyword evidence="2 3" id="KW-0040">ANK repeat</keyword>
<gene>
    <name evidence="4" type="ORF">BAE44_0007017</name>
</gene>
<dbReference type="InterPro" id="IPR036770">
    <property type="entry name" value="Ankyrin_rpt-contain_sf"/>
</dbReference>
<dbReference type="STRING" id="888268.A0A1E5W3I3"/>
<dbReference type="SMART" id="SM00248">
    <property type="entry name" value="ANK"/>
    <property type="match status" value="2"/>
</dbReference>
<proteinExistence type="predicted"/>
<dbReference type="Proteomes" id="UP000095767">
    <property type="component" value="Unassembled WGS sequence"/>
</dbReference>
<dbReference type="PROSITE" id="PS50297">
    <property type="entry name" value="ANK_REP_REGION"/>
    <property type="match status" value="2"/>
</dbReference>
<dbReference type="AlphaFoldDB" id="A0A1E5W3I3"/>
<reference evidence="4 5" key="1">
    <citation type="submission" date="2016-09" db="EMBL/GenBank/DDBJ databases">
        <title>The draft genome of Dichanthelium oligosanthes: A C3 panicoid grass species.</title>
        <authorList>
            <person name="Studer A.J."/>
            <person name="Schnable J.C."/>
            <person name="Brutnell T.P."/>
        </authorList>
    </citation>
    <scope>NUCLEOTIDE SEQUENCE [LARGE SCALE GENOMIC DNA]</scope>
    <source>
        <strain evidence="5">cv. Kellogg 1175</strain>
        <tissue evidence="4">Leaf</tissue>
    </source>
</reference>
<feature type="repeat" description="ANK" evidence="3">
    <location>
        <begin position="73"/>
        <end position="105"/>
    </location>
</feature>
<dbReference type="SUPFAM" id="SSF48403">
    <property type="entry name" value="Ankyrin repeat"/>
    <property type="match status" value="1"/>
</dbReference>
<dbReference type="EMBL" id="LWDX02022343">
    <property type="protein sequence ID" value="OEL31963.1"/>
    <property type="molecule type" value="Genomic_DNA"/>
</dbReference>
<evidence type="ECO:0000256" key="3">
    <source>
        <dbReference type="PROSITE-ProRule" id="PRU00023"/>
    </source>
</evidence>
<organism evidence="4 5">
    <name type="scientific">Dichanthelium oligosanthes</name>
    <dbReference type="NCBI Taxonomy" id="888268"/>
    <lineage>
        <taxon>Eukaryota</taxon>
        <taxon>Viridiplantae</taxon>
        <taxon>Streptophyta</taxon>
        <taxon>Embryophyta</taxon>
        <taxon>Tracheophyta</taxon>
        <taxon>Spermatophyta</taxon>
        <taxon>Magnoliopsida</taxon>
        <taxon>Liliopsida</taxon>
        <taxon>Poales</taxon>
        <taxon>Poaceae</taxon>
        <taxon>PACMAD clade</taxon>
        <taxon>Panicoideae</taxon>
        <taxon>Panicodae</taxon>
        <taxon>Paniceae</taxon>
        <taxon>Dichantheliinae</taxon>
        <taxon>Dichanthelium</taxon>
    </lineage>
</organism>
<dbReference type="InterPro" id="IPR002110">
    <property type="entry name" value="Ankyrin_rpt"/>
</dbReference>
<dbReference type="PROSITE" id="PS50088">
    <property type="entry name" value="ANK_REPEAT"/>
    <property type="match status" value="2"/>
</dbReference>
<dbReference type="PRINTS" id="PR01415">
    <property type="entry name" value="ANKYRIN"/>
</dbReference>
<evidence type="ECO:0008006" key="6">
    <source>
        <dbReference type="Google" id="ProtNLM"/>
    </source>
</evidence>
<keyword evidence="5" id="KW-1185">Reference proteome</keyword>
<evidence type="ECO:0000313" key="5">
    <source>
        <dbReference type="Proteomes" id="UP000095767"/>
    </source>
</evidence>
<dbReference type="Gene3D" id="1.25.40.20">
    <property type="entry name" value="Ankyrin repeat-containing domain"/>
    <property type="match status" value="1"/>
</dbReference>
<name>A0A1E5W3I3_9POAL</name>
<keyword evidence="1" id="KW-0677">Repeat</keyword>
<sequence length="182" mass="18904">MDVDAAASGERRPSEKELFSAAESGDASAFASLVPADLSLRNEDGRSLLHVVLALAEAGGDAAASILNAKDEEGWAPIHSVASTGNAQIIDILLERGADVDLTTDGGRTALHYAASKGRLNIAEKLIAHGANVNKKDKVALLLVRHGADVDVEDKEGYTVLGRASSSLRHALIDAAKAMLEG</sequence>
<accession>A0A1E5W3I3</accession>
<feature type="repeat" description="ANK" evidence="3">
    <location>
        <begin position="106"/>
        <end position="138"/>
    </location>
</feature>